<feature type="region of interest" description="Disordered" evidence="1">
    <location>
        <begin position="183"/>
        <end position="218"/>
    </location>
</feature>
<sequence length="270" mass="28517">MKKTILLAVAATLIVTLTGCRQNDNGLASTKSQLTSALTEKNYQQAWGLSQAVQNSDSSAKNKARTTQLKHFVAAETAIAQEAFDTATDQLNAVVATKNGNAKLIAQATSRLKTVKNYQDNIAIANKTLTNAEAALTQDTASLTKARDALATLKKAPYTAAPYQTLYSQILSLDTKLAEAQTSAQTKASSSPTSNGASDSQSGTTAGSSTDQKSGSTSTLDITAADITTARQQIRALGENPVYFSDNDVRAVIQHMRIAGRTTIIKDDLP</sequence>
<gene>
    <name evidence="2" type="ORF">ACFQ47_10655</name>
</gene>
<dbReference type="EMBL" id="JBHTOG010000057">
    <property type="protein sequence ID" value="MFD1433122.1"/>
    <property type="molecule type" value="Genomic_DNA"/>
</dbReference>
<dbReference type="RefSeq" id="WP_125697541.1">
    <property type="nucleotide sequence ID" value="NZ_JBHTOG010000057.1"/>
</dbReference>
<evidence type="ECO:0008006" key="4">
    <source>
        <dbReference type="Google" id="ProtNLM"/>
    </source>
</evidence>
<feature type="compositionally biased region" description="Low complexity" evidence="1">
    <location>
        <begin position="183"/>
        <end position="194"/>
    </location>
</feature>
<dbReference type="Proteomes" id="UP001597192">
    <property type="component" value="Unassembled WGS sequence"/>
</dbReference>
<feature type="compositionally biased region" description="Polar residues" evidence="1">
    <location>
        <begin position="195"/>
        <end position="218"/>
    </location>
</feature>
<protein>
    <recommendedName>
        <fullName evidence="4">Lipoprotein</fullName>
    </recommendedName>
</protein>
<proteinExistence type="predicted"/>
<name>A0ABW4CQR8_9LACO</name>
<evidence type="ECO:0000256" key="1">
    <source>
        <dbReference type="SAM" id="MobiDB-lite"/>
    </source>
</evidence>
<dbReference type="PROSITE" id="PS51257">
    <property type="entry name" value="PROKAR_LIPOPROTEIN"/>
    <property type="match status" value="1"/>
</dbReference>
<evidence type="ECO:0000313" key="3">
    <source>
        <dbReference type="Proteomes" id="UP001597192"/>
    </source>
</evidence>
<reference evidence="3" key="1">
    <citation type="journal article" date="2019" name="Int. J. Syst. Evol. Microbiol.">
        <title>The Global Catalogue of Microorganisms (GCM) 10K type strain sequencing project: providing services to taxonomists for standard genome sequencing and annotation.</title>
        <authorList>
            <consortium name="The Broad Institute Genomics Platform"/>
            <consortium name="The Broad Institute Genome Sequencing Center for Infectious Disease"/>
            <person name="Wu L."/>
            <person name="Ma J."/>
        </authorList>
    </citation>
    <scope>NUCLEOTIDE SEQUENCE [LARGE SCALE GENOMIC DNA]</scope>
    <source>
        <strain evidence="3">CCM 8947</strain>
    </source>
</reference>
<organism evidence="2 3">
    <name type="scientific">Lacticaseibacillus yichunensis</name>
    <dbReference type="NCBI Taxonomy" id="2486015"/>
    <lineage>
        <taxon>Bacteria</taxon>
        <taxon>Bacillati</taxon>
        <taxon>Bacillota</taxon>
        <taxon>Bacilli</taxon>
        <taxon>Lactobacillales</taxon>
        <taxon>Lactobacillaceae</taxon>
        <taxon>Lacticaseibacillus</taxon>
    </lineage>
</organism>
<accession>A0ABW4CQR8</accession>
<keyword evidence="3" id="KW-1185">Reference proteome</keyword>
<comment type="caution">
    <text evidence="2">The sequence shown here is derived from an EMBL/GenBank/DDBJ whole genome shotgun (WGS) entry which is preliminary data.</text>
</comment>
<evidence type="ECO:0000313" key="2">
    <source>
        <dbReference type="EMBL" id="MFD1433122.1"/>
    </source>
</evidence>